<dbReference type="GeneID" id="102810186"/>
<name>A0ABM0MTJ8_SACKO</name>
<evidence type="ECO:0000256" key="1">
    <source>
        <dbReference type="SAM" id="MobiDB-lite"/>
    </source>
</evidence>
<proteinExistence type="predicted"/>
<protein>
    <submittedName>
        <fullName evidence="3">Uncharacterized protein</fullName>
    </submittedName>
</protein>
<feature type="region of interest" description="Disordered" evidence="1">
    <location>
        <begin position="46"/>
        <end position="206"/>
    </location>
</feature>
<feature type="compositionally biased region" description="Low complexity" evidence="1">
    <location>
        <begin position="97"/>
        <end position="134"/>
    </location>
</feature>
<feature type="compositionally biased region" description="Polar residues" evidence="1">
    <location>
        <begin position="142"/>
        <end position="151"/>
    </location>
</feature>
<dbReference type="Proteomes" id="UP000694865">
    <property type="component" value="Unplaced"/>
</dbReference>
<accession>A0ABM0MTJ8</accession>
<evidence type="ECO:0000313" key="2">
    <source>
        <dbReference type="Proteomes" id="UP000694865"/>
    </source>
</evidence>
<gene>
    <name evidence="3" type="primary">LOC102810186</name>
</gene>
<reference evidence="3" key="1">
    <citation type="submission" date="2025-08" db="UniProtKB">
        <authorList>
            <consortium name="RefSeq"/>
        </authorList>
    </citation>
    <scope>IDENTIFICATION</scope>
    <source>
        <tissue evidence="3">Testes</tissue>
    </source>
</reference>
<organism evidence="2 3">
    <name type="scientific">Saccoglossus kowalevskii</name>
    <name type="common">Acorn worm</name>
    <dbReference type="NCBI Taxonomy" id="10224"/>
    <lineage>
        <taxon>Eukaryota</taxon>
        <taxon>Metazoa</taxon>
        <taxon>Hemichordata</taxon>
        <taxon>Enteropneusta</taxon>
        <taxon>Harrimaniidae</taxon>
        <taxon>Saccoglossus</taxon>
    </lineage>
</organism>
<sequence length="219" mass="24369">MYSSYNSRISNYITPPSTGYHTRCHHGSHHGNRSADTARYRSTGLDYNGYRSTRSPTTSWNRSPSSYDSFSYSSGRSSLTSPSYTPSYSSRTHAEYSPKYSTPSRSRSSSSCTDAEIPTTPFSPISTSTRFSSFAQRPPSPRVSTPKTLNFSRDDLDISPLSPTITKHDDESNSPDGSNSTEKQFEKPDRSKWSEFLEPNDDNTGVVKHVAEGGRWVGE</sequence>
<feature type="compositionally biased region" description="Polar residues" evidence="1">
    <location>
        <begin position="50"/>
        <end position="62"/>
    </location>
</feature>
<evidence type="ECO:0000313" key="3">
    <source>
        <dbReference type="RefSeq" id="XP_006823339.1"/>
    </source>
</evidence>
<keyword evidence="2" id="KW-1185">Reference proteome</keyword>
<feature type="compositionally biased region" description="Basic and acidic residues" evidence="1">
    <location>
        <begin position="183"/>
        <end position="195"/>
    </location>
</feature>
<dbReference type="RefSeq" id="XP_006823339.1">
    <property type="nucleotide sequence ID" value="XM_006823276.1"/>
</dbReference>
<feature type="compositionally biased region" description="Low complexity" evidence="1">
    <location>
        <begin position="63"/>
        <end position="90"/>
    </location>
</feature>